<evidence type="ECO:0000256" key="3">
    <source>
        <dbReference type="ARBA" id="ARBA00023002"/>
    </source>
</evidence>
<reference evidence="6 7" key="1">
    <citation type="submission" date="2018-03" db="EMBL/GenBank/DDBJ databases">
        <title>Genomic Encyclopedia of Type Strains, Phase III (KMG-III): the genomes of soil and plant-associated and newly described type strains.</title>
        <authorList>
            <person name="Whitman W."/>
        </authorList>
    </citation>
    <scope>NUCLEOTIDE SEQUENCE [LARGE SCALE GENOMIC DNA]</scope>
    <source>
        <strain evidence="6 7">CGMCC 4.7125</strain>
    </source>
</reference>
<feature type="binding site" evidence="4">
    <location>
        <position position="345"/>
    </location>
    <ligand>
        <name>substrate</name>
    </ligand>
</feature>
<sequence length="454" mass="49545">MRHGSDIHAVCDVVVVGAGLSGLAAATRVAARGRSVTVLEARDRVGGRTLNEPVGEGKVVELGGQWVGPTQERVLALLTELGLRTYPTFDDGDKLFEFRGRLHRYRGSVPRLNPLVIADIAQAQLRLDRMAREVPLDRPWAAPRAERWDGETFSSWMRRNVRTEGGRAFCTIVCEGVWAVAPSDVSLLHFLFYVRSGGGLGRLISTEDGAQKWRVEGGTQRIAHHLAARLGDAVRLGAPVRRIRQERDGVTVSTDGTEVRASQVIVAVPPALSVRIAYDPPLPGLRDQLCQRYAQGSVIKTMAVYPEPFWRADGLSGQVTSATGPVKVCFDNSPPGSAPGVLLGFLEGNQARALGRLPVERRREQVLGCFTRFFGPEAADPERYLERAWAEEEWTRGCYGGYLPPGGWTGHGRALREPVGRIHWAGTETATEWNGYLDGALTAGERAADEVLAT</sequence>
<comment type="similarity">
    <text evidence="2">Belongs to the flavin monoamine oxidase family.</text>
</comment>
<evidence type="ECO:0000313" key="6">
    <source>
        <dbReference type="EMBL" id="PRX49961.1"/>
    </source>
</evidence>
<dbReference type="RefSeq" id="WP_245900428.1">
    <property type="nucleotide sequence ID" value="NZ_PVNH01000002.1"/>
</dbReference>
<dbReference type="Gene3D" id="1.10.405.10">
    <property type="entry name" value="Guanine Nucleotide Dissociation Inhibitor, domain 1"/>
    <property type="match status" value="1"/>
</dbReference>
<dbReference type="GO" id="GO:0016491">
    <property type="term" value="F:oxidoreductase activity"/>
    <property type="evidence" value="ECO:0007669"/>
    <property type="project" value="UniProtKB-KW"/>
</dbReference>
<dbReference type="EMBL" id="PVNH01000002">
    <property type="protein sequence ID" value="PRX49961.1"/>
    <property type="molecule type" value="Genomic_DNA"/>
</dbReference>
<protein>
    <submittedName>
        <fullName evidence="6">Monoamine oxidase</fullName>
    </submittedName>
</protein>
<dbReference type="SUPFAM" id="SSF51905">
    <property type="entry name" value="FAD/NAD(P)-binding domain"/>
    <property type="match status" value="1"/>
</dbReference>
<comment type="cofactor">
    <cofactor evidence="1">
        <name>FAD</name>
        <dbReference type="ChEBI" id="CHEBI:57692"/>
    </cofactor>
</comment>
<comment type="caution">
    <text evidence="6">The sequence shown here is derived from an EMBL/GenBank/DDBJ whole genome shotgun (WGS) entry which is preliminary data.</text>
</comment>
<dbReference type="InterPro" id="IPR002937">
    <property type="entry name" value="Amino_oxidase"/>
</dbReference>
<evidence type="ECO:0000256" key="2">
    <source>
        <dbReference type="ARBA" id="ARBA00005995"/>
    </source>
</evidence>
<dbReference type="PANTHER" id="PTHR43563">
    <property type="entry name" value="AMINE OXIDASE"/>
    <property type="match status" value="1"/>
</dbReference>
<gene>
    <name evidence="6" type="ORF">B0I33_10276</name>
</gene>
<keyword evidence="7" id="KW-1185">Reference proteome</keyword>
<feature type="domain" description="Amine oxidase" evidence="5">
    <location>
        <begin position="20"/>
        <end position="452"/>
    </location>
</feature>
<dbReference type="InterPro" id="IPR036188">
    <property type="entry name" value="FAD/NAD-bd_sf"/>
</dbReference>
<evidence type="ECO:0000256" key="1">
    <source>
        <dbReference type="ARBA" id="ARBA00001974"/>
    </source>
</evidence>
<dbReference type="InterPro" id="IPR050703">
    <property type="entry name" value="Flavin_MAO"/>
</dbReference>
<feature type="binding site" evidence="4">
    <location>
        <begin position="40"/>
        <end position="41"/>
    </location>
    <ligand>
        <name>FAD</name>
        <dbReference type="ChEBI" id="CHEBI:57692"/>
    </ligand>
</feature>
<dbReference type="Pfam" id="PF01593">
    <property type="entry name" value="Amino_oxidase"/>
    <property type="match status" value="1"/>
</dbReference>
<dbReference type="Gene3D" id="3.90.660.10">
    <property type="match status" value="1"/>
</dbReference>
<dbReference type="Gene3D" id="3.50.50.60">
    <property type="entry name" value="FAD/NAD(P)-binding domain"/>
    <property type="match status" value="1"/>
</dbReference>
<evidence type="ECO:0000256" key="4">
    <source>
        <dbReference type="PIRSR" id="PIRSR601613-1"/>
    </source>
</evidence>
<feature type="binding site" evidence="4">
    <location>
        <position position="428"/>
    </location>
    <ligand>
        <name>FAD</name>
        <dbReference type="ChEBI" id="CHEBI:57692"/>
    </ligand>
</feature>
<keyword evidence="3" id="KW-0560">Oxidoreductase</keyword>
<dbReference type="InterPro" id="IPR001613">
    <property type="entry name" value="Flavin_amine_oxidase"/>
</dbReference>
<dbReference type="Proteomes" id="UP000238362">
    <property type="component" value="Unassembled WGS sequence"/>
</dbReference>
<name>A0A2T0M049_9PSEU</name>
<accession>A0A2T0M049</accession>
<dbReference type="PANTHER" id="PTHR43563:SF1">
    <property type="entry name" value="AMINE OXIDASE [FLAVIN-CONTAINING] B"/>
    <property type="match status" value="1"/>
</dbReference>
<dbReference type="SUPFAM" id="SSF54373">
    <property type="entry name" value="FAD-linked reductases, C-terminal domain"/>
    <property type="match status" value="1"/>
</dbReference>
<feature type="binding site" evidence="4">
    <location>
        <position position="21"/>
    </location>
    <ligand>
        <name>FAD</name>
        <dbReference type="ChEBI" id="CHEBI:57692"/>
    </ligand>
</feature>
<dbReference type="AlphaFoldDB" id="A0A2T0M049"/>
<organism evidence="6 7">
    <name type="scientific">Prauserella shujinwangii</name>
    <dbReference type="NCBI Taxonomy" id="1453103"/>
    <lineage>
        <taxon>Bacteria</taxon>
        <taxon>Bacillati</taxon>
        <taxon>Actinomycetota</taxon>
        <taxon>Actinomycetes</taxon>
        <taxon>Pseudonocardiales</taxon>
        <taxon>Pseudonocardiaceae</taxon>
        <taxon>Prauserella</taxon>
    </lineage>
</organism>
<evidence type="ECO:0000313" key="7">
    <source>
        <dbReference type="Proteomes" id="UP000238362"/>
    </source>
</evidence>
<proteinExistence type="inferred from homology"/>
<evidence type="ECO:0000259" key="5">
    <source>
        <dbReference type="Pfam" id="PF01593"/>
    </source>
</evidence>
<feature type="binding site" evidence="4">
    <location>
        <position position="240"/>
    </location>
    <ligand>
        <name>FAD</name>
        <dbReference type="ChEBI" id="CHEBI:57692"/>
    </ligand>
</feature>
<dbReference type="PRINTS" id="PR00757">
    <property type="entry name" value="AMINEOXDASEF"/>
</dbReference>